<sequence length="76" mass="8749">MAWIWLSLRFGLFNKFGEINSAKGQSNTGKQNIAIAQLKGLKPEGKFEFLIFSPYIKFLEKEYSKCSICLVVKFPR</sequence>
<accession>G4A5P4</accession>
<comment type="caution">
    <text evidence="1">The sequence shown here is derived from an EMBL/GenBank/DDBJ whole genome shotgun (WGS) entry which is preliminary data.</text>
</comment>
<evidence type="ECO:0000313" key="1">
    <source>
        <dbReference type="EMBL" id="EGY35248.1"/>
    </source>
</evidence>
<organism evidence="1 2">
    <name type="scientific">Aggregatibacter actinomycetemcomitans serotype e str. SC1083</name>
    <dbReference type="NCBI Taxonomy" id="907488"/>
    <lineage>
        <taxon>Bacteria</taxon>
        <taxon>Pseudomonadati</taxon>
        <taxon>Pseudomonadota</taxon>
        <taxon>Gammaproteobacteria</taxon>
        <taxon>Pasteurellales</taxon>
        <taxon>Pasteurellaceae</taxon>
        <taxon>Aggregatibacter</taxon>
    </lineage>
</organism>
<evidence type="ECO:0000313" key="2">
    <source>
        <dbReference type="Proteomes" id="UP000005508"/>
    </source>
</evidence>
<protein>
    <submittedName>
        <fullName evidence="1">Uncharacterized protein</fullName>
    </submittedName>
</protein>
<gene>
    <name evidence="1" type="ORF">SC1083_0129</name>
</gene>
<dbReference type="EMBL" id="AEJM01000002">
    <property type="protein sequence ID" value="EGY35248.1"/>
    <property type="molecule type" value="Genomic_DNA"/>
</dbReference>
<reference evidence="1 2" key="1">
    <citation type="submission" date="2010-10" db="EMBL/GenBank/DDBJ databases">
        <authorList>
            <person name="Chen C."/>
            <person name="Kittichotirat W."/>
            <person name="Asikainen S."/>
            <person name="Bumgarner R."/>
        </authorList>
    </citation>
    <scope>NUCLEOTIDE SEQUENCE [LARGE SCALE GENOMIC DNA]</scope>
    <source>
        <strain evidence="1 2">SC1083</strain>
    </source>
</reference>
<name>G4A5P4_AGGAC</name>
<proteinExistence type="predicted"/>
<dbReference type="Proteomes" id="UP000005508">
    <property type="component" value="Unassembled WGS sequence"/>
</dbReference>
<dbReference type="AlphaFoldDB" id="G4A5P4"/>